<keyword evidence="2" id="KW-0472">Membrane</keyword>
<feature type="region of interest" description="Disordered" evidence="1">
    <location>
        <begin position="38"/>
        <end position="57"/>
    </location>
</feature>
<reference evidence="3 4" key="1">
    <citation type="journal article" date="2013" name="Curr. Biol.">
        <title>The Genome of the Foraminiferan Reticulomyxa filosa.</title>
        <authorList>
            <person name="Glockner G."/>
            <person name="Hulsmann N."/>
            <person name="Schleicher M."/>
            <person name="Noegel A.A."/>
            <person name="Eichinger L."/>
            <person name="Gallinger C."/>
            <person name="Pawlowski J."/>
            <person name="Sierra R."/>
            <person name="Euteneuer U."/>
            <person name="Pillet L."/>
            <person name="Moustafa A."/>
            <person name="Platzer M."/>
            <person name="Groth M."/>
            <person name="Szafranski K."/>
            <person name="Schliwa M."/>
        </authorList>
    </citation>
    <scope>NUCLEOTIDE SEQUENCE [LARGE SCALE GENOMIC DNA]</scope>
</reference>
<protein>
    <submittedName>
        <fullName evidence="3">Uncharacterized protein</fullName>
    </submittedName>
</protein>
<feature type="transmembrane region" description="Helical" evidence="2">
    <location>
        <begin position="239"/>
        <end position="258"/>
    </location>
</feature>
<dbReference type="Proteomes" id="UP000023152">
    <property type="component" value="Unassembled WGS sequence"/>
</dbReference>
<feature type="compositionally biased region" description="Basic and acidic residues" evidence="1">
    <location>
        <begin position="41"/>
        <end position="51"/>
    </location>
</feature>
<gene>
    <name evidence="3" type="ORF">RFI_34546</name>
</gene>
<sequence length="270" mass="31422">MSEIRSSRPYNFLSFPTPEEEEAFFKSLLEECISSLIPSSKSKDDGDKESFSENEPEQTSSEIIGWLLLKRSHLLYVAKTANCHHINALSSLQFFKIIHHNITPIFLDTARSMIVHTTDINIVGSDVSSNKGSRHKFFETLKKCNNIGRVPSWTRLFDRRCTNVQWKVVDERDTAPTANCEDISGMKRIKSTTSTREQIFRKFRNGLIFSKETGKYCFRDCSIITFFLKKKGKNNEHYCYIRILVFIYSYIILEIFFANSNKNQFLFRTV</sequence>
<accession>X6LP25</accession>
<evidence type="ECO:0000313" key="3">
    <source>
        <dbReference type="EMBL" id="ETO02867.1"/>
    </source>
</evidence>
<dbReference type="EMBL" id="ASPP01034727">
    <property type="protein sequence ID" value="ETO02867.1"/>
    <property type="molecule type" value="Genomic_DNA"/>
</dbReference>
<evidence type="ECO:0000256" key="2">
    <source>
        <dbReference type="SAM" id="Phobius"/>
    </source>
</evidence>
<evidence type="ECO:0000256" key="1">
    <source>
        <dbReference type="SAM" id="MobiDB-lite"/>
    </source>
</evidence>
<keyword evidence="4" id="KW-1185">Reference proteome</keyword>
<comment type="caution">
    <text evidence="3">The sequence shown here is derived from an EMBL/GenBank/DDBJ whole genome shotgun (WGS) entry which is preliminary data.</text>
</comment>
<keyword evidence="2" id="KW-0812">Transmembrane</keyword>
<name>X6LP25_RETFI</name>
<organism evidence="3 4">
    <name type="scientific">Reticulomyxa filosa</name>
    <dbReference type="NCBI Taxonomy" id="46433"/>
    <lineage>
        <taxon>Eukaryota</taxon>
        <taxon>Sar</taxon>
        <taxon>Rhizaria</taxon>
        <taxon>Retaria</taxon>
        <taxon>Foraminifera</taxon>
        <taxon>Monothalamids</taxon>
        <taxon>Reticulomyxidae</taxon>
        <taxon>Reticulomyxa</taxon>
    </lineage>
</organism>
<dbReference type="AlphaFoldDB" id="X6LP25"/>
<keyword evidence="2" id="KW-1133">Transmembrane helix</keyword>
<evidence type="ECO:0000313" key="4">
    <source>
        <dbReference type="Proteomes" id="UP000023152"/>
    </source>
</evidence>
<proteinExistence type="predicted"/>